<evidence type="ECO:0000256" key="4">
    <source>
        <dbReference type="ARBA" id="ARBA00022786"/>
    </source>
</evidence>
<keyword evidence="6 7" id="KW-0788">Thiol protease</keyword>
<evidence type="ECO:0000313" key="10">
    <source>
        <dbReference type="EMBL" id="PWN35841.1"/>
    </source>
</evidence>
<comment type="catalytic activity">
    <reaction evidence="1 7">
        <text>Thiol-dependent hydrolysis of ester, thioester, amide, peptide and isopeptide bonds formed by the C-terminal Gly of ubiquitin (a 76-residue protein attached to proteins as an intracellular targeting signal).</text>
        <dbReference type="EC" id="3.4.19.12"/>
    </reaction>
</comment>
<keyword evidence="3 7" id="KW-0645">Protease</keyword>
<dbReference type="GO" id="GO:0006508">
    <property type="term" value="P:proteolysis"/>
    <property type="evidence" value="ECO:0007669"/>
    <property type="project" value="UniProtKB-KW"/>
</dbReference>
<dbReference type="GO" id="GO:0016579">
    <property type="term" value="P:protein deubiquitination"/>
    <property type="evidence" value="ECO:0007669"/>
    <property type="project" value="InterPro"/>
</dbReference>
<feature type="compositionally biased region" description="Polar residues" evidence="8">
    <location>
        <begin position="38"/>
        <end position="63"/>
    </location>
</feature>
<evidence type="ECO:0000256" key="5">
    <source>
        <dbReference type="ARBA" id="ARBA00022801"/>
    </source>
</evidence>
<feature type="compositionally biased region" description="Low complexity" evidence="8">
    <location>
        <begin position="149"/>
        <end position="165"/>
    </location>
</feature>
<dbReference type="OrthoDB" id="420187at2759"/>
<keyword evidence="11" id="KW-1185">Reference proteome</keyword>
<gene>
    <name evidence="10" type="ORF">FA14DRAFT_155253</name>
</gene>
<feature type="region of interest" description="Disordered" evidence="8">
    <location>
        <begin position="112"/>
        <end position="167"/>
    </location>
</feature>
<dbReference type="PANTHER" id="PTHR24006:SF758">
    <property type="entry name" value="UBIQUITIN CARBOXYL-TERMINAL HYDROLASE 36"/>
    <property type="match status" value="1"/>
</dbReference>
<protein>
    <recommendedName>
        <fullName evidence="7">Ubiquitin carboxyl-terminal hydrolase</fullName>
        <ecNumber evidence="7">3.4.19.12</ecNumber>
    </recommendedName>
</protein>
<evidence type="ECO:0000256" key="1">
    <source>
        <dbReference type="ARBA" id="ARBA00000707"/>
    </source>
</evidence>
<dbReference type="FunCoup" id="A0A316VIK5">
    <property type="interactions" value="123"/>
</dbReference>
<evidence type="ECO:0000259" key="9">
    <source>
        <dbReference type="PROSITE" id="PS50235"/>
    </source>
</evidence>
<evidence type="ECO:0000256" key="3">
    <source>
        <dbReference type="ARBA" id="ARBA00022670"/>
    </source>
</evidence>
<dbReference type="Gene3D" id="3.90.70.10">
    <property type="entry name" value="Cysteine proteinases"/>
    <property type="match status" value="1"/>
</dbReference>
<dbReference type="Pfam" id="PF00443">
    <property type="entry name" value="UCH"/>
    <property type="match status" value="1"/>
</dbReference>
<dbReference type="GeneID" id="37019525"/>
<dbReference type="InParanoid" id="A0A316VIK5"/>
<dbReference type="RefSeq" id="XP_025356143.1">
    <property type="nucleotide sequence ID" value="XM_025497744.1"/>
</dbReference>
<evidence type="ECO:0000256" key="7">
    <source>
        <dbReference type="RuleBase" id="RU366025"/>
    </source>
</evidence>
<reference evidence="10 11" key="1">
    <citation type="journal article" date="2018" name="Mol. Biol. Evol.">
        <title>Broad Genomic Sampling Reveals a Smut Pathogenic Ancestry of the Fungal Clade Ustilaginomycotina.</title>
        <authorList>
            <person name="Kijpornyongpan T."/>
            <person name="Mondo S.J."/>
            <person name="Barry K."/>
            <person name="Sandor L."/>
            <person name="Lee J."/>
            <person name="Lipzen A."/>
            <person name="Pangilinan J."/>
            <person name="LaButti K."/>
            <person name="Hainaut M."/>
            <person name="Henrissat B."/>
            <person name="Grigoriev I.V."/>
            <person name="Spatafora J.W."/>
            <person name="Aime M.C."/>
        </authorList>
    </citation>
    <scope>NUCLEOTIDE SEQUENCE [LARGE SCALE GENOMIC DNA]</scope>
    <source>
        <strain evidence="10 11">MCA 3882</strain>
    </source>
</reference>
<feature type="domain" description="USP" evidence="9">
    <location>
        <begin position="188"/>
        <end position="502"/>
    </location>
</feature>
<comment type="similarity">
    <text evidence="2 7">Belongs to the peptidase C19 family.</text>
</comment>
<dbReference type="EC" id="3.4.19.12" evidence="7"/>
<dbReference type="GO" id="GO:0004843">
    <property type="term" value="F:cysteine-type deubiquitinase activity"/>
    <property type="evidence" value="ECO:0007669"/>
    <property type="project" value="UniProtKB-UniRule"/>
</dbReference>
<dbReference type="SUPFAM" id="SSF54001">
    <property type="entry name" value="Cysteine proteinases"/>
    <property type="match status" value="1"/>
</dbReference>
<accession>A0A316VIK5</accession>
<feature type="compositionally biased region" description="Basic residues" evidence="8">
    <location>
        <begin position="672"/>
        <end position="681"/>
    </location>
</feature>
<dbReference type="PROSITE" id="PS00973">
    <property type="entry name" value="USP_2"/>
    <property type="match status" value="1"/>
</dbReference>
<dbReference type="InterPro" id="IPR050164">
    <property type="entry name" value="Peptidase_C19"/>
</dbReference>
<dbReference type="AlphaFoldDB" id="A0A316VIK5"/>
<dbReference type="PANTHER" id="PTHR24006">
    <property type="entry name" value="UBIQUITIN CARBOXYL-TERMINAL HYDROLASE"/>
    <property type="match status" value="1"/>
</dbReference>
<evidence type="ECO:0000256" key="8">
    <source>
        <dbReference type="SAM" id="MobiDB-lite"/>
    </source>
</evidence>
<sequence>MGHMHNDGITTNNGIAGSSEHKNGYSNRQVEEKDESDSTISAPNSQKETIDSTTSANGKSWRSTLEESTIARVQNFIIETLNKPVKFIVSHQNATQELPYKPINDPSVLAERKKDTATATSSPSVKQTKGDSSNGKKDDIMFNVVDNRSSSNLNGSPSTSSSPAKKSTDLFPYKIALHPPKSMKEKGNGLFNKGNTCYMNSTLQALLHLPPLANALLMLDPDQLYGRLGGKPAQRFDAIGEMVNLAKRTISRSGNDNPTSPNAFIHNLKLYAPTLTKYHQEDAQEFLRFLLDAMQYCNLIRASKILKPFDPLRETTLVHKIFGGKLRSRVTCERCNHNSDTYDTFLDLSLDIRKSHNSNIASALEHFTSTDHLNGTEKYRCEKCKMSVNATKRFTIHQAPPVLTIHFKRFTQTSQKINKQIGFGEELNLNKNVLSEGQPMQKYKLHSIIHHHGSGPNSGHYVASVRGSSGKRWYEMNDSSVHPLRGAPVNSSSAYVLFYVRAPGNALDHALHQTVAPSKSKKRRIEDDEEDEDEGSPLPRSPALADSSKMNGSSTFVYRQNGSSSAGPSKVSQDDDDDDDIGEAVGNVSAQSSNEYESLAGPSTPLHQAPMSKKQRRRMKLSQSNGGTREKARSSLVSSPFMASKNGNNRSHNGKLGGGHRAEGGGFANRMKDKHGRRPGG</sequence>
<name>A0A316VIK5_9BASI</name>
<dbReference type="Proteomes" id="UP000245771">
    <property type="component" value="Unassembled WGS sequence"/>
</dbReference>
<feature type="region of interest" description="Disordered" evidence="8">
    <location>
        <begin position="511"/>
        <end position="681"/>
    </location>
</feature>
<dbReference type="GO" id="GO:0005634">
    <property type="term" value="C:nucleus"/>
    <property type="evidence" value="ECO:0007669"/>
    <property type="project" value="TreeGrafter"/>
</dbReference>
<keyword evidence="5 7" id="KW-0378">Hydrolase</keyword>
<dbReference type="EMBL" id="KZ819603">
    <property type="protein sequence ID" value="PWN35841.1"/>
    <property type="molecule type" value="Genomic_DNA"/>
</dbReference>
<dbReference type="InterPro" id="IPR028889">
    <property type="entry name" value="USP"/>
</dbReference>
<evidence type="ECO:0000313" key="11">
    <source>
        <dbReference type="Proteomes" id="UP000245771"/>
    </source>
</evidence>
<evidence type="ECO:0000256" key="6">
    <source>
        <dbReference type="ARBA" id="ARBA00022807"/>
    </source>
</evidence>
<dbReference type="InterPro" id="IPR038765">
    <property type="entry name" value="Papain-like_cys_pep_sf"/>
</dbReference>
<proteinExistence type="inferred from homology"/>
<evidence type="ECO:0000256" key="2">
    <source>
        <dbReference type="ARBA" id="ARBA00009085"/>
    </source>
</evidence>
<organism evidence="10 11">
    <name type="scientific">Meira miltonrushii</name>
    <dbReference type="NCBI Taxonomy" id="1280837"/>
    <lineage>
        <taxon>Eukaryota</taxon>
        <taxon>Fungi</taxon>
        <taxon>Dikarya</taxon>
        <taxon>Basidiomycota</taxon>
        <taxon>Ustilaginomycotina</taxon>
        <taxon>Exobasidiomycetes</taxon>
        <taxon>Exobasidiales</taxon>
        <taxon>Brachybasidiaceae</taxon>
        <taxon>Meira</taxon>
    </lineage>
</organism>
<keyword evidence="4 7" id="KW-0833">Ubl conjugation pathway</keyword>
<dbReference type="GO" id="GO:0005829">
    <property type="term" value="C:cytosol"/>
    <property type="evidence" value="ECO:0007669"/>
    <property type="project" value="TreeGrafter"/>
</dbReference>
<feature type="compositionally biased region" description="Gly residues" evidence="8">
    <location>
        <begin position="655"/>
        <end position="667"/>
    </location>
</feature>
<feature type="region of interest" description="Disordered" evidence="8">
    <location>
        <begin position="1"/>
        <end position="63"/>
    </location>
</feature>
<dbReference type="InterPro" id="IPR001394">
    <property type="entry name" value="Peptidase_C19_UCH"/>
</dbReference>
<feature type="compositionally biased region" description="Polar residues" evidence="8">
    <location>
        <begin position="117"/>
        <end position="133"/>
    </location>
</feature>
<dbReference type="PROSITE" id="PS50235">
    <property type="entry name" value="USP_3"/>
    <property type="match status" value="1"/>
</dbReference>
<dbReference type="STRING" id="1280837.A0A316VIK5"/>
<feature type="compositionally biased region" description="Polar residues" evidence="8">
    <location>
        <begin position="548"/>
        <end position="571"/>
    </location>
</feature>
<dbReference type="InterPro" id="IPR018200">
    <property type="entry name" value="USP_CS"/>
</dbReference>
<dbReference type="PROSITE" id="PS00972">
    <property type="entry name" value="USP_1"/>
    <property type="match status" value="1"/>
</dbReference>